<name>A0A6C0IU46_9ZZZZ</name>
<accession>A0A6C0IU46</accession>
<organism evidence="1">
    <name type="scientific">viral metagenome</name>
    <dbReference type="NCBI Taxonomy" id="1070528"/>
    <lineage>
        <taxon>unclassified sequences</taxon>
        <taxon>metagenomes</taxon>
        <taxon>organismal metagenomes</taxon>
    </lineage>
</organism>
<evidence type="ECO:0000313" key="1">
    <source>
        <dbReference type="EMBL" id="QHT96592.1"/>
    </source>
</evidence>
<reference evidence="1" key="1">
    <citation type="journal article" date="2020" name="Nature">
        <title>Giant virus diversity and host interactions through global metagenomics.</title>
        <authorList>
            <person name="Schulz F."/>
            <person name="Roux S."/>
            <person name="Paez-Espino D."/>
            <person name="Jungbluth S."/>
            <person name="Walsh D.A."/>
            <person name="Denef V.J."/>
            <person name="McMahon K.D."/>
            <person name="Konstantinidis K.T."/>
            <person name="Eloe-Fadrosh E.A."/>
            <person name="Kyrpides N.C."/>
            <person name="Woyke T."/>
        </authorList>
    </citation>
    <scope>NUCLEOTIDE SEQUENCE</scope>
    <source>
        <strain evidence="1">GVMAG-M-3300024302-11</strain>
    </source>
</reference>
<dbReference type="EMBL" id="MN740260">
    <property type="protein sequence ID" value="QHT96592.1"/>
    <property type="molecule type" value="Genomic_DNA"/>
</dbReference>
<protein>
    <submittedName>
        <fullName evidence="1">Uncharacterized protein</fullName>
    </submittedName>
</protein>
<dbReference type="AlphaFoldDB" id="A0A6C0IU46"/>
<proteinExistence type="predicted"/>
<sequence>MDQIILLIKILIILYILNKVYQSYIYTDEDFEAIGSDTHMTISNSVGNTISTLKNYFKEKNCCLVTKKFNINKDTFDYVYQKKENCNINDVKSNNKQALFIDGVNGWSNNNCRPPNDLIDRDYLGSCKRINFECKDFVTKSDCKKFDMEWSDKTCQSPYKKPFTIKERKVG</sequence>